<feature type="transmembrane region" description="Helical" evidence="7">
    <location>
        <begin position="238"/>
        <end position="256"/>
    </location>
</feature>
<keyword evidence="4 7" id="KW-0812">Transmembrane</keyword>
<proteinExistence type="predicted"/>
<dbReference type="NCBIfam" id="TIGR00711">
    <property type="entry name" value="efflux_EmrB"/>
    <property type="match status" value="1"/>
</dbReference>
<dbReference type="Proteomes" id="UP000295132">
    <property type="component" value="Unassembled WGS sequence"/>
</dbReference>
<keyword evidence="6 7" id="KW-0472">Membrane</keyword>
<comment type="subcellular location">
    <subcellularLocation>
        <location evidence="1">Cell membrane</location>
        <topology evidence="1">Multi-pass membrane protein</topology>
    </subcellularLocation>
</comment>
<dbReference type="GO" id="GO:0022857">
    <property type="term" value="F:transmembrane transporter activity"/>
    <property type="evidence" value="ECO:0007669"/>
    <property type="project" value="InterPro"/>
</dbReference>
<dbReference type="Gene3D" id="1.20.1250.20">
    <property type="entry name" value="MFS general substrate transporter like domains"/>
    <property type="match status" value="1"/>
</dbReference>
<reference evidence="10 11" key="1">
    <citation type="submission" date="2019-03" db="EMBL/GenBank/DDBJ databases">
        <title>Bacillus niacini sp. nov. a Nicotinate-Metabolizing Mesophile Isolated from Soil.</title>
        <authorList>
            <person name="Zhang G."/>
        </authorList>
    </citation>
    <scope>NUCLEOTIDE SEQUENCE [LARGE SCALE GENOMIC DNA]</scope>
    <source>
        <strain evidence="10 11">WN066</strain>
    </source>
</reference>
<evidence type="ECO:0000313" key="9">
    <source>
        <dbReference type="EMBL" id="MDQ6596786.1"/>
    </source>
</evidence>
<evidence type="ECO:0000256" key="3">
    <source>
        <dbReference type="ARBA" id="ARBA00022475"/>
    </source>
</evidence>
<dbReference type="InterPro" id="IPR004638">
    <property type="entry name" value="EmrB-like"/>
</dbReference>
<name>A0A4V3AUM2_9BACI</name>
<keyword evidence="2" id="KW-0813">Transport</keyword>
<dbReference type="PRINTS" id="PR01036">
    <property type="entry name" value="TCRTETB"/>
</dbReference>
<evidence type="ECO:0000256" key="1">
    <source>
        <dbReference type="ARBA" id="ARBA00004651"/>
    </source>
</evidence>
<evidence type="ECO:0000256" key="5">
    <source>
        <dbReference type="ARBA" id="ARBA00022989"/>
    </source>
</evidence>
<feature type="transmembrane region" description="Helical" evidence="7">
    <location>
        <begin position="88"/>
        <end position="107"/>
    </location>
</feature>
<dbReference type="Gene3D" id="1.20.1720.10">
    <property type="entry name" value="Multidrug resistance protein D"/>
    <property type="match status" value="1"/>
</dbReference>
<dbReference type="Proteomes" id="UP001178888">
    <property type="component" value="Unassembled WGS sequence"/>
</dbReference>
<organism evidence="10 11">
    <name type="scientific">Bacillus salipaludis</name>
    <dbReference type="NCBI Taxonomy" id="2547811"/>
    <lineage>
        <taxon>Bacteria</taxon>
        <taxon>Bacillati</taxon>
        <taxon>Bacillota</taxon>
        <taxon>Bacilli</taxon>
        <taxon>Bacillales</taxon>
        <taxon>Bacillaceae</taxon>
        <taxon>Bacillus</taxon>
    </lineage>
</organism>
<evidence type="ECO:0000259" key="8">
    <source>
        <dbReference type="PROSITE" id="PS50850"/>
    </source>
</evidence>
<dbReference type="FunFam" id="1.20.1720.10:FF:000004">
    <property type="entry name" value="EmrB/QacA family drug resistance transporter"/>
    <property type="match status" value="1"/>
</dbReference>
<dbReference type="InterPro" id="IPR036259">
    <property type="entry name" value="MFS_trans_sf"/>
</dbReference>
<dbReference type="EMBL" id="SMYO01000001">
    <property type="protein sequence ID" value="TDK65195.1"/>
    <property type="molecule type" value="Genomic_DNA"/>
</dbReference>
<feature type="transmembrane region" description="Helical" evidence="7">
    <location>
        <begin position="176"/>
        <end position="195"/>
    </location>
</feature>
<feature type="transmembrane region" description="Helical" evidence="7">
    <location>
        <begin position="149"/>
        <end position="170"/>
    </location>
</feature>
<sequence>MGDTAAEKSIGGSQKKRTKKHLVLAAVMLAMFMGAIEATIVSTAMPAIVADLGGFQLYSWVFSAYLLMNSVTVLIYGKLSDLFGRKPIMFFGVIIFLIGSTLCGFASSMKMLIIFRLIQGFGAGAVMPIATTIVGDIYTAEERAKIQGYLSSVWGISAITGPAVGGLLVQYVSWHYVFWINIPLGILSLAGLWLFLHENVEKKKHEIDYLGAILLTVAISSLMLVLVEGGSHWAWNSWQALSLFTLCGLTLAAFVFQEGRAKEPVMPFNIWKERSIFIANITSLTTGIMLIGISSFLPTFVQGVMEQTAIIAGFTLTTMSIGWPIASTMSGKMLISLGYRTTSIIGGVALVLGSIFFVTMSTSVGPIWAAAGSFIVGIGMGLTSTAFIVSIQSTVEWQQRGIATAANMFMRNLGNTIGAALLGGILNNRLSSYLNENAAEAGKKLTINSANILLNAKERAQLTETVREVLQNGLTLSLHTVYYVVLIFALISLILVFFIPKKGNSSV</sequence>
<dbReference type="PANTHER" id="PTHR23501">
    <property type="entry name" value="MAJOR FACILITATOR SUPERFAMILY"/>
    <property type="match status" value="1"/>
</dbReference>
<dbReference type="PANTHER" id="PTHR23501:SF191">
    <property type="entry name" value="VACUOLAR BASIC AMINO ACID TRANSPORTER 4"/>
    <property type="match status" value="1"/>
</dbReference>
<dbReference type="AlphaFoldDB" id="A0A4V3AUM2"/>
<dbReference type="EMBL" id="JAVGVR010000001">
    <property type="protein sequence ID" value="MDQ6596786.1"/>
    <property type="molecule type" value="Genomic_DNA"/>
</dbReference>
<evidence type="ECO:0000313" key="12">
    <source>
        <dbReference type="Proteomes" id="UP001178888"/>
    </source>
</evidence>
<feature type="transmembrane region" description="Helical" evidence="7">
    <location>
        <begin position="277"/>
        <end position="297"/>
    </location>
</feature>
<reference evidence="9" key="2">
    <citation type="submission" date="2023-08" db="EMBL/GenBank/DDBJ databases">
        <title>Nitrogen cycling bacteria in agricultural field soils.</title>
        <authorList>
            <person name="Jang J."/>
        </authorList>
    </citation>
    <scope>NUCLEOTIDE SEQUENCE</scope>
    <source>
        <strain evidence="9">PS3-36</strain>
    </source>
</reference>
<feature type="transmembrane region" description="Helical" evidence="7">
    <location>
        <begin position="113"/>
        <end position="137"/>
    </location>
</feature>
<keyword evidence="5 7" id="KW-1133">Transmembrane helix</keyword>
<protein>
    <submittedName>
        <fullName evidence="10">DHA2 family efflux MFS transporter permease subunit</fullName>
    </submittedName>
    <submittedName>
        <fullName evidence="9">MDR family MFS transporter</fullName>
    </submittedName>
</protein>
<feature type="transmembrane region" description="Helical" evidence="7">
    <location>
        <begin position="309"/>
        <end position="326"/>
    </location>
</feature>
<feature type="transmembrane region" description="Helical" evidence="7">
    <location>
        <begin position="480"/>
        <end position="499"/>
    </location>
</feature>
<dbReference type="CDD" id="cd17502">
    <property type="entry name" value="MFS_Azr1_MDR_like"/>
    <property type="match status" value="1"/>
</dbReference>
<evidence type="ECO:0000256" key="2">
    <source>
        <dbReference type="ARBA" id="ARBA00022448"/>
    </source>
</evidence>
<evidence type="ECO:0000256" key="7">
    <source>
        <dbReference type="SAM" id="Phobius"/>
    </source>
</evidence>
<dbReference type="RefSeq" id="WP_133332770.1">
    <property type="nucleotide sequence ID" value="NZ_JAVGVR010000001.1"/>
</dbReference>
<feature type="transmembrane region" description="Helical" evidence="7">
    <location>
        <begin position="367"/>
        <end position="389"/>
    </location>
</feature>
<evidence type="ECO:0000256" key="4">
    <source>
        <dbReference type="ARBA" id="ARBA00022692"/>
    </source>
</evidence>
<dbReference type="InterPro" id="IPR020846">
    <property type="entry name" value="MFS_dom"/>
</dbReference>
<dbReference type="Pfam" id="PF07690">
    <property type="entry name" value="MFS_1"/>
    <property type="match status" value="1"/>
</dbReference>
<dbReference type="PROSITE" id="PS50850">
    <property type="entry name" value="MFS"/>
    <property type="match status" value="1"/>
</dbReference>
<feature type="transmembrane region" description="Helical" evidence="7">
    <location>
        <begin position="21"/>
        <end position="45"/>
    </location>
</feature>
<accession>A0A4V3AUM2</accession>
<feature type="transmembrane region" description="Helical" evidence="7">
    <location>
        <begin position="338"/>
        <end position="361"/>
    </location>
</feature>
<feature type="transmembrane region" description="Helical" evidence="7">
    <location>
        <begin position="207"/>
        <end position="226"/>
    </location>
</feature>
<feature type="transmembrane region" description="Helical" evidence="7">
    <location>
        <begin position="57"/>
        <end position="76"/>
    </location>
</feature>
<evidence type="ECO:0000313" key="11">
    <source>
        <dbReference type="Proteomes" id="UP000295132"/>
    </source>
</evidence>
<keyword evidence="12" id="KW-1185">Reference proteome</keyword>
<evidence type="ECO:0000313" key="10">
    <source>
        <dbReference type="EMBL" id="TDK65195.1"/>
    </source>
</evidence>
<comment type="caution">
    <text evidence="10">The sequence shown here is derived from an EMBL/GenBank/DDBJ whole genome shotgun (WGS) entry which is preliminary data.</text>
</comment>
<gene>
    <name evidence="10" type="ORF">E2K98_01780</name>
    <name evidence="9" type="ORF">RCG21_10545</name>
</gene>
<keyword evidence="3" id="KW-1003">Cell membrane</keyword>
<dbReference type="SUPFAM" id="SSF103473">
    <property type="entry name" value="MFS general substrate transporter"/>
    <property type="match status" value="1"/>
</dbReference>
<dbReference type="GO" id="GO:0005886">
    <property type="term" value="C:plasma membrane"/>
    <property type="evidence" value="ECO:0007669"/>
    <property type="project" value="UniProtKB-SubCell"/>
</dbReference>
<dbReference type="InterPro" id="IPR011701">
    <property type="entry name" value="MFS"/>
</dbReference>
<evidence type="ECO:0000256" key="6">
    <source>
        <dbReference type="ARBA" id="ARBA00023136"/>
    </source>
</evidence>
<feature type="domain" description="Major facilitator superfamily (MFS) profile" evidence="8">
    <location>
        <begin position="23"/>
        <end position="504"/>
    </location>
</feature>